<dbReference type="AlphaFoldDB" id="A0A8J4DT59"/>
<dbReference type="Gene3D" id="3.40.50.1820">
    <property type="entry name" value="alpha/beta hydrolase"/>
    <property type="match status" value="1"/>
</dbReference>
<evidence type="ECO:0000313" key="2">
    <source>
        <dbReference type="Proteomes" id="UP000619260"/>
    </source>
</evidence>
<accession>A0A8J4DT59</accession>
<dbReference type="EMBL" id="BOPF01000028">
    <property type="protein sequence ID" value="GIJ49449.1"/>
    <property type="molecule type" value="Genomic_DNA"/>
</dbReference>
<sequence>MDAQPADDVRGLRPGRDEVIALGPADGLPLSGIRVVGLSPPADRPARETAAALADTAGPGPHRILGRDAVALWWAVDRPESVVSLVLEAPTALHEEPLDEDLIARLPGCEVPVLVLFGHADPQAHRGRAYRRLLPRCTYALVHGAGADVRRDRPAQYARVVGDFLARDVLFAIGGDA</sequence>
<name>A0A8J4DT59_9ACTN</name>
<dbReference type="InterPro" id="IPR029058">
    <property type="entry name" value="AB_hydrolase_fold"/>
</dbReference>
<keyword evidence="2" id="KW-1185">Reference proteome</keyword>
<protein>
    <recommendedName>
        <fullName evidence="3">Alpha/beta hydrolase</fullName>
    </recommendedName>
</protein>
<dbReference type="RefSeq" id="WP_203902922.1">
    <property type="nucleotide sequence ID" value="NZ_BOPF01000028.1"/>
</dbReference>
<comment type="caution">
    <text evidence="1">The sequence shown here is derived from an EMBL/GenBank/DDBJ whole genome shotgun (WGS) entry which is preliminary data.</text>
</comment>
<dbReference type="Proteomes" id="UP000619260">
    <property type="component" value="Unassembled WGS sequence"/>
</dbReference>
<proteinExistence type="predicted"/>
<dbReference type="SUPFAM" id="SSF53474">
    <property type="entry name" value="alpha/beta-Hydrolases"/>
    <property type="match status" value="1"/>
</dbReference>
<evidence type="ECO:0008006" key="3">
    <source>
        <dbReference type="Google" id="ProtNLM"/>
    </source>
</evidence>
<organism evidence="1 2">
    <name type="scientific">Virgisporangium aliadipatigenens</name>
    <dbReference type="NCBI Taxonomy" id="741659"/>
    <lineage>
        <taxon>Bacteria</taxon>
        <taxon>Bacillati</taxon>
        <taxon>Actinomycetota</taxon>
        <taxon>Actinomycetes</taxon>
        <taxon>Micromonosporales</taxon>
        <taxon>Micromonosporaceae</taxon>
        <taxon>Virgisporangium</taxon>
    </lineage>
</organism>
<gene>
    <name evidence="1" type="ORF">Val02_63350</name>
</gene>
<evidence type="ECO:0000313" key="1">
    <source>
        <dbReference type="EMBL" id="GIJ49449.1"/>
    </source>
</evidence>
<reference evidence="1" key="1">
    <citation type="submission" date="2021-01" db="EMBL/GenBank/DDBJ databases">
        <title>Whole genome shotgun sequence of Virgisporangium aliadipatigenens NBRC 105644.</title>
        <authorList>
            <person name="Komaki H."/>
            <person name="Tamura T."/>
        </authorList>
    </citation>
    <scope>NUCLEOTIDE SEQUENCE</scope>
    <source>
        <strain evidence="1">NBRC 105644</strain>
    </source>
</reference>